<gene>
    <name evidence="1" type="ORF">MNBD_ALPHA06-1846</name>
</gene>
<dbReference type="AlphaFoldDB" id="A0A3B0RIE0"/>
<dbReference type="EMBL" id="UOEE01000128">
    <property type="protein sequence ID" value="VAV91602.1"/>
    <property type="molecule type" value="Genomic_DNA"/>
</dbReference>
<protein>
    <submittedName>
        <fullName evidence="1">Uncharacterized protein</fullName>
    </submittedName>
</protein>
<reference evidence="1" key="1">
    <citation type="submission" date="2018-06" db="EMBL/GenBank/DDBJ databases">
        <authorList>
            <person name="Zhirakovskaya E."/>
        </authorList>
    </citation>
    <scope>NUCLEOTIDE SEQUENCE</scope>
</reference>
<accession>A0A3B0RIE0</accession>
<proteinExistence type="predicted"/>
<name>A0A3B0RIE0_9ZZZZ</name>
<organism evidence="1">
    <name type="scientific">hydrothermal vent metagenome</name>
    <dbReference type="NCBI Taxonomy" id="652676"/>
    <lineage>
        <taxon>unclassified sequences</taxon>
        <taxon>metagenomes</taxon>
        <taxon>ecological metagenomes</taxon>
    </lineage>
</organism>
<sequence length="35" mass="3992">DDLIDAVDAGEGDARWPVRLERKGREISGTIRIRR</sequence>
<evidence type="ECO:0000313" key="1">
    <source>
        <dbReference type="EMBL" id="VAV91602.1"/>
    </source>
</evidence>
<feature type="non-terminal residue" evidence="1">
    <location>
        <position position="1"/>
    </location>
</feature>